<dbReference type="SUPFAM" id="SSF52540">
    <property type="entry name" value="P-loop containing nucleoside triphosphate hydrolases"/>
    <property type="match status" value="1"/>
</dbReference>
<name>A0A1M6XID1_9BACT</name>
<evidence type="ECO:0000313" key="3">
    <source>
        <dbReference type="Proteomes" id="UP000185812"/>
    </source>
</evidence>
<dbReference type="GO" id="GO:0001517">
    <property type="term" value="F:N-acetylglucosamine 6-O-sulfotransferase activity"/>
    <property type="evidence" value="ECO:0007669"/>
    <property type="project" value="TreeGrafter"/>
</dbReference>
<dbReference type="Pfam" id="PF00685">
    <property type="entry name" value="Sulfotransfer_1"/>
    <property type="match status" value="1"/>
</dbReference>
<dbReference type="OrthoDB" id="5432096at2"/>
<feature type="domain" description="Sulfotransferase" evidence="1">
    <location>
        <begin position="52"/>
        <end position="228"/>
    </location>
</feature>
<dbReference type="PANTHER" id="PTHR10704">
    <property type="entry name" value="CARBOHYDRATE SULFOTRANSFERASE"/>
    <property type="match status" value="1"/>
</dbReference>
<evidence type="ECO:0000259" key="1">
    <source>
        <dbReference type="Pfam" id="PF00685"/>
    </source>
</evidence>
<dbReference type="GO" id="GO:0006790">
    <property type="term" value="P:sulfur compound metabolic process"/>
    <property type="evidence" value="ECO:0007669"/>
    <property type="project" value="TreeGrafter"/>
</dbReference>
<evidence type="ECO:0000313" key="2">
    <source>
        <dbReference type="EMBL" id="SHL05609.1"/>
    </source>
</evidence>
<dbReference type="PANTHER" id="PTHR10704:SF44">
    <property type="entry name" value="LD35051P-RELATED"/>
    <property type="match status" value="1"/>
</dbReference>
<protein>
    <submittedName>
        <fullName evidence="2">Sulfotransferase family protein</fullName>
    </submittedName>
</protein>
<keyword evidence="2" id="KW-0808">Transferase</keyword>
<dbReference type="AlphaFoldDB" id="A0A1M6XID1"/>
<dbReference type="EMBL" id="FRAU01000011">
    <property type="protein sequence ID" value="SHL05609.1"/>
    <property type="molecule type" value="Genomic_DNA"/>
</dbReference>
<proteinExistence type="predicted"/>
<sequence length="283" mass="33677">MNIQAPKGSFSYRAVRRLLGELGMIRVWEQLSSFYLWNAFPLDGKENRLFQVVGVPRSGTTLLCSMLNSHSKIICLSEPYHQWKYDGFVYTDEICELVHSNTWKRHPAILLKFLLRNVNDKLIGFKEIYYSKYNGHYSNHFFFKRNYQKGVVTIAIIRDPREVWKSLVLKHPEKRGRVTRRFVESWNDLVCWILENNIFWVRYEDLVDNPENELCKVCDFLGVDFEEDMFILKERKARGDLNALKGGNIIEGRNKEYKKVLSLREINYIEFKCDRFMKLTGYK</sequence>
<dbReference type="Proteomes" id="UP000185812">
    <property type="component" value="Unassembled WGS sequence"/>
</dbReference>
<dbReference type="Gene3D" id="3.40.50.300">
    <property type="entry name" value="P-loop containing nucleotide triphosphate hydrolases"/>
    <property type="match status" value="1"/>
</dbReference>
<dbReference type="InterPro" id="IPR027417">
    <property type="entry name" value="P-loop_NTPase"/>
</dbReference>
<gene>
    <name evidence="2" type="ORF">SAMN04488087_2610</name>
</gene>
<reference evidence="3" key="1">
    <citation type="submission" date="2016-11" db="EMBL/GenBank/DDBJ databases">
        <authorList>
            <person name="Varghese N."/>
            <person name="Submissions S."/>
        </authorList>
    </citation>
    <scope>NUCLEOTIDE SEQUENCE [LARGE SCALE GENOMIC DNA]</scope>
    <source>
        <strain evidence="3">DSM 22212</strain>
    </source>
</reference>
<accession>A0A1M6XID1</accession>
<dbReference type="InterPro" id="IPR051135">
    <property type="entry name" value="Gal/GlcNAc/GalNAc_ST"/>
</dbReference>
<keyword evidence="3" id="KW-1185">Reference proteome</keyword>
<dbReference type="GO" id="GO:0006044">
    <property type="term" value="P:N-acetylglucosamine metabolic process"/>
    <property type="evidence" value="ECO:0007669"/>
    <property type="project" value="TreeGrafter"/>
</dbReference>
<dbReference type="RefSeq" id="WP_072716412.1">
    <property type="nucleotide sequence ID" value="NZ_FRAU01000011.1"/>
</dbReference>
<organism evidence="2 3">
    <name type="scientific">Rhodothermus profundi</name>
    <dbReference type="NCBI Taxonomy" id="633813"/>
    <lineage>
        <taxon>Bacteria</taxon>
        <taxon>Pseudomonadati</taxon>
        <taxon>Rhodothermota</taxon>
        <taxon>Rhodothermia</taxon>
        <taxon>Rhodothermales</taxon>
        <taxon>Rhodothermaceae</taxon>
        <taxon>Rhodothermus</taxon>
    </lineage>
</organism>
<dbReference type="STRING" id="633813.SAMN04488087_2610"/>
<dbReference type="InterPro" id="IPR000863">
    <property type="entry name" value="Sulfotransferase_dom"/>
</dbReference>